<evidence type="ECO:0008006" key="3">
    <source>
        <dbReference type="Google" id="ProtNLM"/>
    </source>
</evidence>
<evidence type="ECO:0000313" key="2">
    <source>
        <dbReference type="Proteomes" id="UP000035540"/>
    </source>
</evidence>
<reference evidence="2" key="2">
    <citation type="submission" date="2015-05" db="EMBL/GenBank/DDBJ databases">
        <title>Complete genome sequence of Corynebacterium testudinoris DSM 44614, recovered from necrotic lesions in the mouth of a tortoise.</title>
        <authorList>
            <person name="Ruckert C."/>
            <person name="Albersmeier A."/>
            <person name="Winkler A."/>
            <person name="Tauch A."/>
        </authorList>
    </citation>
    <scope>NUCLEOTIDE SEQUENCE [LARGE SCALE GENOMIC DNA]</scope>
    <source>
        <strain evidence="2">DSM 44614</strain>
    </source>
</reference>
<dbReference type="OrthoDB" id="4865220at2"/>
<sequence>MSIDAGRGIVFKRWMLEQGMSIVPLIQNHRRGIYVLEFEDGCRYVGLSVNVVNRFTSHLHGSSHHDGWKDVVALRFREMPEGNLREAEIDEILRQQSLGYELRNKSLNFGHRQKAKLDEDVSVEDQQHWALGDGQYDLADLHKRPSLGPGEQSKLSSHVPSKVSKEVYDGVLDDIAFCLSHIIPDAVDLESKYWTVSDWPDTAGGRFATLNVGALELAYFPRPPELDPSGLTNDTFSFAFFNLPPEALEDGDEGFAFTNDGVSGFIEPVSYKMSDAVRLGLPVGHLRDFFANKQELLTDARLFALDIMRYRDSGIFRRHHSPTLAGEIFDHHQSLLDNSGKQNQAN</sequence>
<protein>
    <recommendedName>
        <fullName evidence="3">GIY-YIG domain-containing protein</fullName>
    </recommendedName>
</protein>
<dbReference type="CDD" id="cd00719">
    <property type="entry name" value="GIY-YIG_SF"/>
    <property type="match status" value="1"/>
</dbReference>
<dbReference type="Proteomes" id="UP000035540">
    <property type="component" value="Chromosome"/>
</dbReference>
<accession>A0A0G3HB45</accession>
<dbReference type="AlphaFoldDB" id="A0A0G3HB45"/>
<gene>
    <name evidence="1" type="ORF">CTEST_08465</name>
</gene>
<proteinExistence type="predicted"/>
<dbReference type="PATRIC" id="fig|136857.5.peg.1683"/>
<evidence type="ECO:0000313" key="1">
    <source>
        <dbReference type="EMBL" id="AKK09123.1"/>
    </source>
</evidence>
<reference evidence="1 2" key="1">
    <citation type="journal article" date="2015" name="Genome Announc.">
        <title>Complete Genome Sequence of the Type Strain Corynebacterium testudinoris DSM 44614, Recovered from Necrotic Lesions in the Mouth of a Tortoise.</title>
        <authorList>
            <person name="Ruckert C."/>
            <person name="Kriete M."/>
            <person name="Jaenicke S."/>
            <person name="Winkler A."/>
            <person name="Tauch A."/>
        </authorList>
    </citation>
    <scope>NUCLEOTIDE SEQUENCE [LARGE SCALE GENOMIC DNA]</scope>
    <source>
        <strain evidence="1 2">DSM 44614</strain>
    </source>
</reference>
<dbReference type="KEGG" id="cted:CTEST_08465"/>
<dbReference type="RefSeq" id="WP_144413253.1">
    <property type="nucleotide sequence ID" value="NZ_CP011545.1"/>
</dbReference>
<keyword evidence="2" id="KW-1185">Reference proteome</keyword>
<name>A0A0G3HB45_9CORY</name>
<dbReference type="STRING" id="136857.CTEST_08465"/>
<organism evidence="1 2">
    <name type="scientific">Corynebacterium testudinoris</name>
    <dbReference type="NCBI Taxonomy" id="136857"/>
    <lineage>
        <taxon>Bacteria</taxon>
        <taxon>Bacillati</taxon>
        <taxon>Actinomycetota</taxon>
        <taxon>Actinomycetes</taxon>
        <taxon>Mycobacteriales</taxon>
        <taxon>Corynebacteriaceae</taxon>
        <taxon>Corynebacterium</taxon>
    </lineage>
</organism>
<dbReference type="EMBL" id="CP011545">
    <property type="protein sequence ID" value="AKK09123.1"/>
    <property type="molecule type" value="Genomic_DNA"/>
</dbReference>